<dbReference type="GO" id="GO:0005886">
    <property type="term" value="C:plasma membrane"/>
    <property type="evidence" value="ECO:0007669"/>
    <property type="project" value="UniProtKB-SubCell"/>
</dbReference>
<dbReference type="PANTHER" id="PTHR43370">
    <property type="entry name" value="SUGAR ABC TRANSPORTER INTEGRAL MEMBRANE PROTEIN-RELATED"/>
    <property type="match status" value="1"/>
</dbReference>
<evidence type="ECO:0000313" key="8">
    <source>
        <dbReference type="Proteomes" id="UP000434223"/>
    </source>
</evidence>
<evidence type="ECO:0000256" key="5">
    <source>
        <dbReference type="ARBA" id="ARBA00023136"/>
    </source>
</evidence>
<protein>
    <submittedName>
        <fullName evidence="7">ABC transporter permease</fullName>
    </submittedName>
</protein>
<feature type="transmembrane region" description="Helical" evidence="6">
    <location>
        <begin position="196"/>
        <end position="218"/>
    </location>
</feature>
<dbReference type="CDD" id="cd06580">
    <property type="entry name" value="TM_PBP1_transp_TpRbsC_like"/>
    <property type="match status" value="1"/>
</dbReference>
<gene>
    <name evidence="7" type="ORF">GNE07_07970</name>
</gene>
<dbReference type="EMBL" id="WNME01000004">
    <property type="protein sequence ID" value="MUB62994.1"/>
    <property type="molecule type" value="Genomic_DNA"/>
</dbReference>
<sequence>MNLFVEILKSALPAMIPALLAALGGLFTWHANVFNISMEGMLLVSAFTSVVGSYMFESWAMGLLFGILGSMLISLLFAFFVLKMKTGEFITGIAINTFVLGATTYFLRQLFQVKGSLISPRIEALPRWNIPFVKDIPVLGQIVSGHAFPLYITLIVIVPLVYILIYKTSFGLRLRASGFDAKVIDSVGIKSELLKFISILICGFLCGIGGTFLSLGIMRMFTENMSNGRGWISLAIIILSKGHPVKVLVTCLIFGMMEGIGLTLQQVSIPNQITDMLPYIAVLVALFINSRNWKKGSSAGMEMSI</sequence>
<accession>A0AAW9WDT6</accession>
<evidence type="ECO:0000256" key="6">
    <source>
        <dbReference type="SAM" id="Phobius"/>
    </source>
</evidence>
<evidence type="ECO:0000256" key="4">
    <source>
        <dbReference type="ARBA" id="ARBA00022989"/>
    </source>
</evidence>
<dbReference type="Proteomes" id="UP000434223">
    <property type="component" value="Unassembled WGS sequence"/>
</dbReference>
<evidence type="ECO:0000313" key="7">
    <source>
        <dbReference type="EMBL" id="MUB62994.1"/>
    </source>
</evidence>
<dbReference type="RefSeq" id="WP_055649284.1">
    <property type="nucleotide sequence ID" value="NZ_CABJBJ010000005.1"/>
</dbReference>
<proteinExistence type="predicted"/>
<feature type="transmembrane region" description="Helical" evidence="6">
    <location>
        <begin position="148"/>
        <end position="165"/>
    </location>
</feature>
<keyword evidence="2" id="KW-1003">Cell membrane</keyword>
<evidence type="ECO:0000256" key="1">
    <source>
        <dbReference type="ARBA" id="ARBA00004651"/>
    </source>
</evidence>
<reference evidence="7 8" key="1">
    <citation type="submission" date="2019-09" db="EMBL/GenBank/DDBJ databases">
        <title>Draft genome sequencing of Hungatella hathewayi 123Y-2.</title>
        <authorList>
            <person name="Lv Q."/>
            <person name="Li S."/>
        </authorList>
    </citation>
    <scope>NUCLEOTIDE SEQUENCE [LARGE SCALE GENOMIC DNA]</scope>
    <source>
        <strain evidence="7 8">123Y-2</strain>
    </source>
</reference>
<keyword evidence="5 6" id="KW-0472">Membrane</keyword>
<comment type="caution">
    <text evidence="7">The sequence shown here is derived from an EMBL/GenBank/DDBJ whole genome shotgun (WGS) entry which is preliminary data.</text>
</comment>
<evidence type="ECO:0000256" key="2">
    <source>
        <dbReference type="ARBA" id="ARBA00022475"/>
    </source>
</evidence>
<dbReference type="AlphaFoldDB" id="A0AAW9WDT6"/>
<comment type="subcellular location">
    <subcellularLocation>
        <location evidence="1">Cell membrane</location>
        <topology evidence="1">Multi-pass membrane protein</topology>
    </subcellularLocation>
</comment>
<name>A0AAW9WDT6_9FIRM</name>
<dbReference type="Pfam" id="PF02653">
    <property type="entry name" value="BPD_transp_2"/>
    <property type="match status" value="1"/>
</dbReference>
<feature type="transmembrane region" description="Helical" evidence="6">
    <location>
        <begin position="12"/>
        <end position="30"/>
    </location>
</feature>
<dbReference type="GO" id="GO:0022857">
    <property type="term" value="F:transmembrane transporter activity"/>
    <property type="evidence" value="ECO:0007669"/>
    <property type="project" value="InterPro"/>
</dbReference>
<feature type="transmembrane region" description="Helical" evidence="6">
    <location>
        <begin position="63"/>
        <end position="83"/>
    </location>
</feature>
<dbReference type="InterPro" id="IPR001851">
    <property type="entry name" value="ABC_transp_permease"/>
</dbReference>
<keyword evidence="3 6" id="KW-0812">Transmembrane</keyword>
<evidence type="ECO:0000256" key="3">
    <source>
        <dbReference type="ARBA" id="ARBA00022692"/>
    </source>
</evidence>
<organism evidence="7 8">
    <name type="scientific">Hungatella hathewayi</name>
    <dbReference type="NCBI Taxonomy" id="154046"/>
    <lineage>
        <taxon>Bacteria</taxon>
        <taxon>Bacillati</taxon>
        <taxon>Bacillota</taxon>
        <taxon>Clostridia</taxon>
        <taxon>Lachnospirales</taxon>
        <taxon>Lachnospiraceae</taxon>
        <taxon>Hungatella</taxon>
    </lineage>
</organism>
<keyword evidence="4 6" id="KW-1133">Transmembrane helix</keyword>
<feature type="transmembrane region" description="Helical" evidence="6">
    <location>
        <begin position="230"/>
        <end position="256"/>
    </location>
</feature>
<dbReference type="PANTHER" id="PTHR43370:SF1">
    <property type="entry name" value="GUANOSINE ABC TRANSPORTER PERMEASE PROTEIN NUPQ"/>
    <property type="match status" value="1"/>
</dbReference>
<feature type="transmembrane region" description="Helical" evidence="6">
    <location>
        <begin position="89"/>
        <end position="107"/>
    </location>
</feature>